<sequence length="240" mass="25494">MNVEVHNISYASATVSWSTNIPCPESYSHNLHREERVPHALSSLVLRRLNPSTVYITCVACKHAFPSSNHCMPVCTLNRQPLAFGGSGHTAVPSLRVGSSLLLLCFMDISAYGCLQCWSPRGCKPSRPSCTNPEGEPGEPADGTVTAVARASGGILGGCVLLPVGGSVVAIVGQEVKVQLPEDVQGDASVWRGDIVIGLPKHGVEAVQSHVFAQQPVGQAIDLQKPLQFLPRAKQQGQKT</sequence>
<protein>
    <submittedName>
        <fullName evidence="1">Fibronectin type III domain containing 9</fullName>
    </submittedName>
</protein>
<accession>A0A7M4F3N7</accession>
<dbReference type="OMA" id="DISAYGC"/>
<keyword evidence="2" id="KW-1185">Reference proteome</keyword>
<dbReference type="GeneTree" id="ENSGT00390000013517"/>
<evidence type="ECO:0000313" key="2">
    <source>
        <dbReference type="Proteomes" id="UP000594220"/>
    </source>
</evidence>
<dbReference type="PANTHER" id="PTHR37361:SF2">
    <property type="entry name" value="FIBRONECTIN TYPE III DOMAIN-CONTAINING PROTEIN 9"/>
    <property type="match status" value="1"/>
</dbReference>
<gene>
    <name evidence="1" type="primary">FNDC9</name>
</gene>
<dbReference type="Ensembl" id="ENSCPRT00005022292.1">
    <property type="protein sequence ID" value="ENSCPRP00005019040.1"/>
    <property type="gene ID" value="ENSCPRG00005013326.1"/>
</dbReference>
<reference evidence="1" key="2">
    <citation type="submission" date="2025-09" db="UniProtKB">
        <authorList>
            <consortium name="Ensembl"/>
        </authorList>
    </citation>
    <scope>IDENTIFICATION</scope>
</reference>
<dbReference type="Proteomes" id="UP000594220">
    <property type="component" value="Unplaced"/>
</dbReference>
<proteinExistence type="predicted"/>
<evidence type="ECO:0000313" key="1">
    <source>
        <dbReference type="Ensembl" id="ENSCPRP00005019040.1"/>
    </source>
</evidence>
<name>A0A7M4F3N7_CROPO</name>
<dbReference type="AlphaFoldDB" id="A0A7M4F3N7"/>
<dbReference type="PANTHER" id="PTHR37361">
    <property type="entry name" value="FIBRONECTIN TYPE III DOMAIN-CONTAINING PROTEIN 9"/>
    <property type="match status" value="1"/>
</dbReference>
<reference evidence="1" key="1">
    <citation type="submission" date="2025-08" db="UniProtKB">
        <authorList>
            <consortium name="Ensembl"/>
        </authorList>
    </citation>
    <scope>IDENTIFICATION</scope>
</reference>
<organism evidence="1 2">
    <name type="scientific">Crocodylus porosus</name>
    <name type="common">Saltwater crocodile</name>
    <name type="synonym">Estuarine crocodile</name>
    <dbReference type="NCBI Taxonomy" id="8502"/>
    <lineage>
        <taxon>Eukaryota</taxon>
        <taxon>Metazoa</taxon>
        <taxon>Chordata</taxon>
        <taxon>Craniata</taxon>
        <taxon>Vertebrata</taxon>
        <taxon>Euteleostomi</taxon>
        <taxon>Archelosauria</taxon>
        <taxon>Archosauria</taxon>
        <taxon>Crocodylia</taxon>
        <taxon>Longirostres</taxon>
        <taxon>Crocodylidae</taxon>
        <taxon>Crocodylus</taxon>
    </lineage>
</organism>